<dbReference type="Pfam" id="PF05711">
    <property type="entry name" value="TylF"/>
    <property type="match status" value="1"/>
</dbReference>
<accession>A0A098QWK3</accession>
<dbReference type="InterPro" id="IPR008884">
    <property type="entry name" value="TylF_MeTrfase"/>
</dbReference>
<dbReference type="Proteomes" id="UP000029692">
    <property type="component" value="Unassembled WGS sequence"/>
</dbReference>
<evidence type="ECO:0000313" key="1">
    <source>
        <dbReference type="EMBL" id="KGE70827.1"/>
    </source>
</evidence>
<organism evidence="1 2">
    <name type="scientific">Spirochaeta lutea</name>
    <dbReference type="NCBI Taxonomy" id="1480694"/>
    <lineage>
        <taxon>Bacteria</taxon>
        <taxon>Pseudomonadati</taxon>
        <taxon>Spirochaetota</taxon>
        <taxon>Spirochaetia</taxon>
        <taxon>Spirochaetales</taxon>
        <taxon>Spirochaetaceae</taxon>
        <taxon>Spirochaeta</taxon>
    </lineage>
</organism>
<reference evidence="1 2" key="1">
    <citation type="submission" date="2014-05" db="EMBL/GenBank/DDBJ databases">
        <title>De novo Genome Sequence of Spirocheata sp.</title>
        <authorList>
            <person name="Shivani Y."/>
            <person name="Subhash Y."/>
            <person name="Tushar L."/>
            <person name="Sasikala C."/>
            <person name="Ramana C.V."/>
        </authorList>
    </citation>
    <scope>NUCLEOTIDE SEQUENCE [LARGE SCALE GENOMIC DNA]</scope>
    <source>
        <strain evidence="1 2">JC230</strain>
    </source>
</reference>
<gene>
    <name evidence="1" type="ORF">DC28_15205</name>
</gene>
<proteinExistence type="predicted"/>
<dbReference type="eggNOG" id="COG4122">
    <property type="taxonomic scope" value="Bacteria"/>
</dbReference>
<sequence length="248" mass="28587">MTRILTRLAQAHLRRQDYSVVHNSQYRSDLPNWFWKHWQEVEDWTLTSPERGFGLAQAVQWIEQAGIPGDIVECGVYKGGSAMLAARILLQENPQSRRQFWLYDTFQGMPQPGAEDRTAYSGQAMVERWQEGWWQASIDLVSRGMRESGLPMDQVHLVKGDVTQTLPTTKPESIALLRLDTDWYESTKAELEILYPRLSPRGILIIDDYGHFTGARKAVDEYFAAREISPIFHRLDYTGRMVVKPEGE</sequence>
<comment type="caution">
    <text evidence="1">The sequence shown here is derived from an EMBL/GenBank/DDBJ whole genome shotgun (WGS) entry which is preliminary data.</text>
</comment>
<dbReference type="InterPro" id="IPR029063">
    <property type="entry name" value="SAM-dependent_MTases_sf"/>
</dbReference>
<dbReference type="Gene3D" id="3.40.50.150">
    <property type="entry name" value="Vaccinia Virus protein VP39"/>
    <property type="match status" value="1"/>
</dbReference>
<protein>
    <recommendedName>
        <fullName evidence="3">Macrocin-O-methyltransferase</fullName>
    </recommendedName>
</protein>
<name>A0A098QWK3_9SPIO</name>
<dbReference type="EMBL" id="JNUP01000072">
    <property type="protein sequence ID" value="KGE70827.1"/>
    <property type="molecule type" value="Genomic_DNA"/>
</dbReference>
<evidence type="ECO:0008006" key="3">
    <source>
        <dbReference type="Google" id="ProtNLM"/>
    </source>
</evidence>
<dbReference type="AlphaFoldDB" id="A0A098QWK3"/>
<dbReference type="OrthoDB" id="149130at2"/>
<dbReference type="SUPFAM" id="SSF53335">
    <property type="entry name" value="S-adenosyl-L-methionine-dependent methyltransferases"/>
    <property type="match status" value="1"/>
</dbReference>
<dbReference type="STRING" id="1480694.DC28_15205"/>
<dbReference type="RefSeq" id="WP_037550373.1">
    <property type="nucleotide sequence ID" value="NZ_JNUP01000072.1"/>
</dbReference>
<keyword evidence="2" id="KW-1185">Reference proteome</keyword>
<dbReference type="PANTHER" id="PTHR40036">
    <property type="entry name" value="MACROCIN O-METHYLTRANSFERASE"/>
    <property type="match status" value="1"/>
</dbReference>
<evidence type="ECO:0000313" key="2">
    <source>
        <dbReference type="Proteomes" id="UP000029692"/>
    </source>
</evidence>
<dbReference type="PANTHER" id="PTHR40036:SF1">
    <property type="entry name" value="MACROCIN O-METHYLTRANSFERASE"/>
    <property type="match status" value="1"/>
</dbReference>